<name>A0A848KM12_9NOCA</name>
<proteinExistence type="predicted"/>
<protein>
    <submittedName>
        <fullName evidence="2">MCE family protein</fullName>
    </submittedName>
</protein>
<dbReference type="RefSeq" id="WP_169593669.1">
    <property type="nucleotide sequence ID" value="NZ_VCQU01000013.1"/>
</dbReference>
<sequence length="366" mass="38321">MNRILASRGFMSVTGVLVAAALVLFAYVITFDPAKKMQSYCALMPDAVGLYTGNHVTMFGLTVGTVTDIAPQGETVRVDFDVDADHPLRGAVSATTVSDTLVADRNLAVLSDTDATDWDPNTCITRTLTPKSMTRTLNALATLADTLNGSNDPVDAGRVNDGIHAIDTAISGTGPRINELITKLGVAFNSPDAAIGHIGELIDVLSELSASVSTGWGDIKDMLLPFADVLDYVNQKVWVPGAGILDSLRQLIPMINDITTMFGEPILQVLDATVPVIHFIGANVATLREIITMIPPILGAFTRSSDPQTGKPGVTYAPPKVAIPASNADQVCATVNTLAPGRCSSAADGLATIDLLPVVLGLAGTR</sequence>
<dbReference type="Pfam" id="PF02470">
    <property type="entry name" value="MlaD"/>
    <property type="match status" value="1"/>
</dbReference>
<evidence type="ECO:0000313" key="2">
    <source>
        <dbReference type="EMBL" id="NMN98896.1"/>
    </source>
</evidence>
<comment type="caution">
    <text evidence="2">The sequence shown here is derived from an EMBL/GenBank/DDBJ whole genome shotgun (WGS) entry which is preliminary data.</text>
</comment>
<reference evidence="2 3" key="2">
    <citation type="submission" date="2020-06" db="EMBL/GenBank/DDBJ databases">
        <title>Antribacter stalactiti gen. nov., sp. nov., a new member of the family Nacardiaceae isolated from a cave.</title>
        <authorList>
            <person name="Kim I.S."/>
        </authorList>
    </citation>
    <scope>NUCLEOTIDE SEQUENCE [LARGE SCALE GENOMIC DNA]</scope>
    <source>
        <strain evidence="2 3">YC2-7</strain>
    </source>
</reference>
<evidence type="ECO:0000259" key="1">
    <source>
        <dbReference type="Pfam" id="PF02470"/>
    </source>
</evidence>
<accession>A0A848KM12</accession>
<dbReference type="PANTHER" id="PTHR33371">
    <property type="entry name" value="INTERMEMBRANE PHOSPHOLIPID TRANSPORT SYSTEM BINDING PROTEIN MLAD-RELATED"/>
    <property type="match status" value="1"/>
</dbReference>
<dbReference type="Proteomes" id="UP000535543">
    <property type="component" value="Unassembled WGS sequence"/>
</dbReference>
<evidence type="ECO:0000313" key="3">
    <source>
        <dbReference type="Proteomes" id="UP000535543"/>
    </source>
</evidence>
<dbReference type="PANTHER" id="PTHR33371:SF4">
    <property type="entry name" value="INTERMEMBRANE PHOSPHOLIPID TRANSPORT SYSTEM BINDING PROTEIN MLAD"/>
    <property type="match status" value="1"/>
</dbReference>
<reference evidence="2 3" key="1">
    <citation type="submission" date="2019-05" db="EMBL/GenBank/DDBJ databases">
        <authorList>
            <person name="Lee S.D."/>
        </authorList>
    </citation>
    <scope>NUCLEOTIDE SEQUENCE [LARGE SCALE GENOMIC DNA]</scope>
    <source>
        <strain evidence="2 3">YC2-7</strain>
    </source>
</reference>
<organism evidence="2 3">
    <name type="scientific">Antrihabitans stalactiti</name>
    <dbReference type="NCBI Taxonomy" id="2584121"/>
    <lineage>
        <taxon>Bacteria</taxon>
        <taxon>Bacillati</taxon>
        <taxon>Actinomycetota</taxon>
        <taxon>Actinomycetes</taxon>
        <taxon>Mycobacteriales</taxon>
        <taxon>Nocardiaceae</taxon>
        <taxon>Antrihabitans</taxon>
    </lineage>
</organism>
<gene>
    <name evidence="2" type="ORF">FGL95_28065</name>
</gene>
<keyword evidence="3" id="KW-1185">Reference proteome</keyword>
<dbReference type="EMBL" id="VCQU01000013">
    <property type="protein sequence ID" value="NMN98896.1"/>
    <property type="molecule type" value="Genomic_DNA"/>
</dbReference>
<dbReference type="InterPro" id="IPR003399">
    <property type="entry name" value="Mce/MlaD"/>
</dbReference>
<dbReference type="AlphaFoldDB" id="A0A848KM12"/>
<dbReference type="InterPro" id="IPR052336">
    <property type="entry name" value="MlaD_Phospholipid_Transporter"/>
</dbReference>
<feature type="domain" description="Mce/MlaD" evidence="1">
    <location>
        <begin position="39"/>
        <end position="109"/>
    </location>
</feature>